<organism evidence="9 10">
    <name type="scientific">Gangjinia marincola</name>
    <dbReference type="NCBI Taxonomy" id="578463"/>
    <lineage>
        <taxon>Bacteria</taxon>
        <taxon>Pseudomonadati</taxon>
        <taxon>Bacteroidota</taxon>
        <taxon>Flavobacteriia</taxon>
        <taxon>Flavobacteriales</taxon>
        <taxon>Flavobacteriaceae</taxon>
        <taxon>Gangjinia</taxon>
    </lineage>
</organism>
<sequence length="185" mass="21633">MKQLIKEHWSVIRFILTFLGSYMIMFVAYSMYLRYIDHGVYYPDYITHIVGVQSQTLLEGLGYTVQLIPDQQFPYLQLHLNGDYIAYIVEGCNSISVIILFIAFILSFTAKLKPMLFYILGGSVLIYGFNLIRIIILAIALKKYPQYQEVLHEVLFPGFIYAVVFALWVIWVKRFTKYNRDVKTA</sequence>
<evidence type="ECO:0000313" key="10">
    <source>
        <dbReference type="Proteomes" id="UP001500507"/>
    </source>
</evidence>
<dbReference type="InterPro" id="IPR026323">
    <property type="entry name" value="Exosortase-related_prot_XrtF"/>
</dbReference>
<name>A0ABP3XXU1_9FLAO</name>
<gene>
    <name evidence="9" type="primary">xrtF</name>
    <name evidence="9" type="ORF">GCM10009117_15490</name>
</gene>
<feature type="transmembrane region" description="Helical" evidence="8">
    <location>
        <begin position="154"/>
        <end position="172"/>
    </location>
</feature>
<dbReference type="RefSeq" id="WP_343765699.1">
    <property type="nucleotide sequence ID" value="NZ_BAAAFG010000015.1"/>
</dbReference>
<keyword evidence="3" id="KW-0645">Protease</keyword>
<comment type="subcellular location">
    <subcellularLocation>
        <location evidence="1">Cell membrane</location>
        <topology evidence="1">Multi-pass membrane protein</topology>
    </subcellularLocation>
</comment>
<evidence type="ECO:0000256" key="5">
    <source>
        <dbReference type="ARBA" id="ARBA00022801"/>
    </source>
</evidence>
<evidence type="ECO:0000256" key="4">
    <source>
        <dbReference type="ARBA" id="ARBA00022692"/>
    </source>
</evidence>
<evidence type="ECO:0000256" key="1">
    <source>
        <dbReference type="ARBA" id="ARBA00004651"/>
    </source>
</evidence>
<keyword evidence="4 8" id="KW-0812">Transmembrane</keyword>
<reference evidence="10" key="1">
    <citation type="journal article" date="2019" name="Int. J. Syst. Evol. Microbiol.">
        <title>The Global Catalogue of Microorganisms (GCM) 10K type strain sequencing project: providing services to taxonomists for standard genome sequencing and annotation.</title>
        <authorList>
            <consortium name="The Broad Institute Genomics Platform"/>
            <consortium name="The Broad Institute Genome Sequencing Center for Infectious Disease"/>
            <person name="Wu L."/>
            <person name="Ma J."/>
        </authorList>
    </citation>
    <scope>NUCLEOTIDE SEQUENCE [LARGE SCALE GENOMIC DNA]</scope>
    <source>
        <strain evidence="10">JCM 16082</strain>
    </source>
</reference>
<accession>A0ABP3XXU1</accession>
<proteinExistence type="predicted"/>
<dbReference type="InterPro" id="IPR026392">
    <property type="entry name" value="Exo/Archaeosortase_dom"/>
</dbReference>
<evidence type="ECO:0000256" key="6">
    <source>
        <dbReference type="ARBA" id="ARBA00022989"/>
    </source>
</evidence>
<feature type="transmembrane region" description="Helical" evidence="8">
    <location>
        <begin position="12"/>
        <end position="32"/>
    </location>
</feature>
<keyword evidence="10" id="KW-1185">Reference proteome</keyword>
<evidence type="ECO:0000256" key="8">
    <source>
        <dbReference type="SAM" id="Phobius"/>
    </source>
</evidence>
<keyword evidence="7 8" id="KW-0472">Membrane</keyword>
<protein>
    <submittedName>
        <fullName evidence="9">Exosortase family protein XrtF</fullName>
    </submittedName>
</protein>
<dbReference type="EMBL" id="BAAAFG010000015">
    <property type="protein sequence ID" value="GAA0872402.1"/>
    <property type="molecule type" value="Genomic_DNA"/>
</dbReference>
<dbReference type="Proteomes" id="UP001500507">
    <property type="component" value="Unassembled WGS sequence"/>
</dbReference>
<feature type="transmembrane region" description="Helical" evidence="8">
    <location>
        <begin position="84"/>
        <end position="108"/>
    </location>
</feature>
<keyword evidence="6 8" id="KW-1133">Transmembrane helix</keyword>
<dbReference type="NCBIfam" id="TIGR04178">
    <property type="entry name" value="exo_archaeo"/>
    <property type="match status" value="1"/>
</dbReference>
<keyword evidence="2" id="KW-1003">Cell membrane</keyword>
<evidence type="ECO:0000256" key="3">
    <source>
        <dbReference type="ARBA" id="ARBA00022670"/>
    </source>
</evidence>
<keyword evidence="5" id="KW-0378">Hydrolase</keyword>
<evidence type="ECO:0000256" key="2">
    <source>
        <dbReference type="ARBA" id="ARBA00022475"/>
    </source>
</evidence>
<comment type="caution">
    <text evidence="9">The sequence shown here is derived from an EMBL/GenBank/DDBJ whole genome shotgun (WGS) entry which is preliminary data.</text>
</comment>
<evidence type="ECO:0000313" key="9">
    <source>
        <dbReference type="EMBL" id="GAA0872402.1"/>
    </source>
</evidence>
<dbReference type="NCBIfam" id="TIGR04128">
    <property type="entry name" value="exoso_Fjoh_1448"/>
    <property type="match status" value="1"/>
</dbReference>
<feature type="transmembrane region" description="Helical" evidence="8">
    <location>
        <begin position="115"/>
        <end position="142"/>
    </location>
</feature>
<evidence type="ECO:0000256" key="7">
    <source>
        <dbReference type="ARBA" id="ARBA00023136"/>
    </source>
</evidence>